<dbReference type="Pfam" id="PF00487">
    <property type="entry name" value="FA_desaturase"/>
    <property type="match status" value="1"/>
</dbReference>
<evidence type="ECO:0000256" key="11">
    <source>
        <dbReference type="ARBA" id="ARBA00023136"/>
    </source>
</evidence>
<keyword evidence="7 12" id="KW-1133">Transmembrane helix</keyword>
<dbReference type="InterPro" id="IPR036400">
    <property type="entry name" value="Cyt_B5-like_heme/steroid_sf"/>
</dbReference>
<dbReference type="InterPro" id="IPR005804">
    <property type="entry name" value="FA_desaturase_dom"/>
</dbReference>
<dbReference type="EMBL" id="JACBKZ010000013">
    <property type="protein sequence ID" value="KAF5936089.1"/>
    <property type="molecule type" value="Genomic_DNA"/>
</dbReference>
<comment type="caution">
    <text evidence="14">The sequence shown here is derived from an EMBL/GenBank/DDBJ whole genome shotgun (WGS) entry which is preliminary data.</text>
</comment>
<evidence type="ECO:0000256" key="2">
    <source>
        <dbReference type="ARBA" id="ARBA00005189"/>
    </source>
</evidence>
<keyword evidence="15" id="KW-1185">Reference proteome</keyword>
<evidence type="ECO:0000259" key="13">
    <source>
        <dbReference type="PROSITE" id="PS50255"/>
    </source>
</evidence>
<dbReference type="GO" id="GO:0006629">
    <property type="term" value="P:lipid metabolic process"/>
    <property type="evidence" value="ECO:0007669"/>
    <property type="project" value="UniProtKB-KW"/>
</dbReference>
<keyword evidence="8" id="KW-0560">Oxidoreductase</keyword>
<sequence>MHFNLSLSLEVQSGIPRFCTSARAGNLALERRIRASSISLHCFTVRSSGGLGARAESCLKLERASSGDFTHPVLLQPCTLFYCITVLQAFGNLGLLAGYGAKSIGPEKLFEVFPCSEANKVLLATFTLQEEARRWWMLIRDENTVLTWAQFKGAFFEKYFPQCVRDRKVTEFEQLRQGTTSVAEYETKFTELARYAPHMVDTEYKKARKFEGGLNVAILDRINVLKLPTFVGVLDRALFRSGQPPKPGLGPKPGKPVSPLQICRSNSLKNSSFLYPILFSNQSMAEPKNYITSQDLKSHSKAGDLWISIQGKVYDVSDWAKDHPGGALPLLSLAGQDVTDAFVAYHPGTAWQYLDKFFNGFYLKDYSVSEASKDYRKLVFEFSKMGLFENKGHGVFVSFCFMAVLFVASVLGVLCCDNTWVHLLCGGLMGFLWIQSGWIGHDSGHYQVMPNRGLNRLAQILTGNCLAGISIGWWKWNHNAHHIACNSLDFDPDLQHIPFFVVSSKFFNSITSHFYGRKMTFDPIARFLVSYQHWTYYPVMCFARINLFAQSFLLLLSKRKVPNKGQEILGLIVFWIWYPLLVSCLPNWGERLMFIIASFAVTGIQHVQFTLNHFSTSVYVGPPTGNDWFEKQTSGTLNIACASWMDWFHGGLQFQVEHHLFPRLPRGQLRKISPFVVDLCKKHNLRYNIAPFWKANVLTIRTLRNAALQARDLASPIPKNLVWEAVNTHG</sequence>
<dbReference type="PROSITE" id="PS50255">
    <property type="entry name" value="CYTOCHROME_B5_2"/>
    <property type="match status" value="1"/>
</dbReference>
<keyword evidence="4" id="KW-0349">Heme</keyword>
<dbReference type="GO" id="GO:0016717">
    <property type="term" value="F:oxidoreductase activity, acting on paired donors, with oxidation of a pair of donors resulting in the reduction of molecular oxygen to two molecules of water"/>
    <property type="evidence" value="ECO:0007669"/>
    <property type="project" value="TreeGrafter"/>
</dbReference>
<reference evidence="15" key="1">
    <citation type="journal article" date="2020" name="Nat. Commun.">
        <title>Genome assembly of wild tea tree DASZ reveals pedigree and selection history of tea varieties.</title>
        <authorList>
            <person name="Zhang W."/>
            <person name="Zhang Y."/>
            <person name="Qiu H."/>
            <person name="Guo Y."/>
            <person name="Wan H."/>
            <person name="Zhang X."/>
            <person name="Scossa F."/>
            <person name="Alseekh S."/>
            <person name="Zhang Q."/>
            <person name="Wang P."/>
            <person name="Xu L."/>
            <person name="Schmidt M.H."/>
            <person name="Jia X."/>
            <person name="Li D."/>
            <person name="Zhu A."/>
            <person name="Guo F."/>
            <person name="Chen W."/>
            <person name="Ni D."/>
            <person name="Usadel B."/>
            <person name="Fernie A.R."/>
            <person name="Wen W."/>
        </authorList>
    </citation>
    <scope>NUCLEOTIDE SEQUENCE [LARGE SCALE GENOMIC DNA]</scope>
    <source>
        <strain evidence="15">cv. G240</strain>
    </source>
</reference>
<dbReference type="CDD" id="cd03506">
    <property type="entry name" value="Delta6-FADS-like"/>
    <property type="match status" value="1"/>
</dbReference>
<keyword evidence="10" id="KW-0443">Lipid metabolism</keyword>
<dbReference type="PANTHER" id="PTHR19353">
    <property type="entry name" value="FATTY ACID DESATURASE 2"/>
    <property type="match status" value="1"/>
</dbReference>
<evidence type="ECO:0000256" key="9">
    <source>
        <dbReference type="ARBA" id="ARBA00023004"/>
    </source>
</evidence>
<dbReference type="Proteomes" id="UP000593564">
    <property type="component" value="Unassembled WGS sequence"/>
</dbReference>
<evidence type="ECO:0000313" key="15">
    <source>
        <dbReference type="Proteomes" id="UP000593564"/>
    </source>
</evidence>
<evidence type="ECO:0000313" key="14">
    <source>
        <dbReference type="EMBL" id="KAF5936089.1"/>
    </source>
</evidence>
<evidence type="ECO:0000256" key="12">
    <source>
        <dbReference type="SAM" id="Phobius"/>
    </source>
</evidence>
<evidence type="ECO:0000256" key="7">
    <source>
        <dbReference type="ARBA" id="ARBA00022989"/>
    </source>
</evidence>
<dbReference type="InterPro" id="IPR005162">
    <property type="entry name" value="Retrotrans_gag_dom"/>
</dbReference>
<dbReference type="Gene3D" id="3.10.120.10">
    <property type="entry name" value="Cytochrome b5-like heme/steroid binding domain"/>
    <property type="match status" value="1"/>
</dbReference>
<protein>
    <recommendedName>
        <fullName evidence="13">Cytochrome b5 heme-binding domain-containing protein</fullName>
    </recommendedName>
</protein>
<dbReference type="GO" id="GO:0016020">
    <property type="term" value="C:membrane"/>
    <property type="evidence" value="ECO:0007669"/>
    <property type="project" value="UniProtKB-SubCell"/>
</dbReference>
<dbReference type="InterPro" id="IPR012171">
    <property type="entry name" value="Fatty_acid_desaturase"/>
</dbReference>
<dbReference type="AlphaFoldDB" id="A0A7J7G5V5"/>
<feature type="transmembrane region" description="Helical" evidence="12">
    <location>
        <begin position="394"/>
        <end position="414"/>
    </location>
</feature>
<comment type="subcellular location">
    <subcellularLocation>
        <location evidence="1">Membrane</location>
        <topology evidence="1">Multi-pass membrane protein</topology>
    </subcellularLocation>
</comment>
<dbReference type="Pfam" id="PF00173">
    <property type="entry name" value="Cyt-b5"/>
    <property type="match status" value="1"/>
</dbReference>
<dbReference type="InterPro" id="IPR001199">
    <property type="entry name" value="Cyt_B5-like_heme/steroid-bd"/>
</dbReference>
<reference evidence="14 15" key="2">
    <citation type="submission" date="2020-07" db="EMBL/GenBank/DDBJ databases">
        <title>Genome assembly of wild tea tree DASZ reveals pedigree and selection history of tea varieties.</title>
        <authorList>
            <person name="Zhang W."/>
        </authorList>
    </citation>
    <scope>NUCLEOTIDE SEQUENCE [LARGE SCALE GENOMIC DNA]</scope>
    <source>
        <strain evidence="15">cv. G240</strain>
        <tissue evidence="14">Leaf</tissue>
    </source>
</reference>
<evidence type="ECO:0000256" key="3">
    <source>
        <dbReference type="ARBA" id="ARBA00009295"/>
    </source>
</evidence>
<evidence type="ECO:0000256" key="4">
    <source>
        <dbReference type="ARBA" id="ARBA00022617"/>
    </source>
</evidence>
<feature type="transmembrane region" description="Helical" evidence="12">
    <location>
        <begin position="568"/>
        <end position="588"/>
    </location>
</feature>
<evidence type="ECO:0000256" key="6">
    <source>
        <dbReference type="ARBA" id="ARBA00022723"/>
    </source>
</evidence>
<dbReference type="SUPFAM" id="SSF55856">
    <property type="entry name" value="Cytochrome b5-like heme/steroid binding domain"/>
    <property type="match status" value="1"/>
</dbReference>
<organism evidence="14 15">
    <name type="scientific">Camellia sinensis</name>
    <name type="common">Tea plant</name>
    <name type="synonym">Thea sinensis</name>
    <dbReference type="NCBI Taxonomy" id="4442"/>
    <lineage>
        <taxon>Eukaryota</taxon>
        <taxon>Viridiplantae</taxon>
        <taxon>Streptophyta</taxon>
        <taxon>Embryophyta</taxon>
        <taxon>Tracheophyta</taxon>
        <taxon>Spermatophyta</taxon>
        <taxon>Magnoliopsida</taxon>
        <taxon>eudicotyledons</taxon>
        <taxon>Gunneridae</taxon>
        <taxon>Pentapetalae</taxon>
        <taxon>asterids</taxon>
        <taxon>Ericales</taxon>
        <taxon>Theaceae</taxon>
        <taxon>Camellia</taxon>
    </lineage>
</organism>
<feature type="transmembrane region" description="Helical" evidence="12">
    <location>
        <begin position="536"/>
        <end position="556"/>
    </location>
</feature>
<feature type="transmembrane region" description="Helical" evidence="12">
    <location>
        <begin position="420"/>
        <end position="441"/>
    </location>
</feature>
<feature type="domain" description="Cytochrome b5 heme-binding" evidence="13">
    <location>
        <begin position="288"/>
        <end position="372"/>
    </location>
</feature>
<keyword evidence="11 12" id="KW-0472">Membrane</keyword>
<gene>
    <name evidence="14" type="ORF">HYC85_027218</name>
</gene>
<dbReference type="GO" id="GO:0046872">
    <property type="term" value="F:metal ion binding"/>
    <property type="evidence" value="ECO:0007669"/>
    <property type="project" value="UniProtKB-KW"/>
</dbReference>
<keyword evidence="5 12" id="KW-0812">Transmembrane</keyword>
<dbReference type="PANTHER" id="PTHR19353:SF30">
    <property type="entry name" value="DELTA 8-(E)-SPHINGOLIPID DESATURASE"/>
    <property type="match status" value="1"/>
</dbReference>
<dbReference type="SMART" id="SM01117">
    <property type="entry name" value="Cyt-b5"/>
    <property type="match status" value="1"/>
</dbReference>
<evidence type="ECO:0000256" key="10">
    <source>
        <dbReference type="ARBA" id="ARBA00023098"/>
    </source>
</evidence>
<keyword evidence="9" id="KW-0408">Iron</keyword>
<proteinExistence type="inferred from homology"/>
<keyword evidence="6" id="KW-0479">Metal-binding</keyword>
<accession>A0A7J7G5V5</accession>
<comment type="similarity">
    <text evidence="3">Belongs to the fatty acid desaturase type 1 family.</text>
</comment>
<dbReference type="Pfam" id="PF03732">
    <property type="entry name" value="Retrotrans_gag"/>
    <property type="match status" value="1"/>
</dbReference>
<evidence type="ECO:0000256" key="5">
    <source>
        <dbReference type="ARBA" id="ARBA00022692"/>
    </source>
</evidence>
<name>A0A7J7G5V5_CAMSI</name>
<evidence type="ECO:0000256" key="1">
    <source>
        <dbReference type="ARBA" id="ARBA00004141"/>
    </source>
</evidence>
<comment type="pathway">
    <text evidence="2">Lipid metabolism.</text>
</comment>
<evidence type="ECO:0000256" key="8">
    <source>
        <dbReference type="ARBA" id="ARBA00023002"/>
    </source>
</evidence>